<keyword evidence="4" id="KW-1185">Reference proteome</keyword>
<dbReference type="PANTHER" id="PTHR11647:SF1">
    <property type="entry name" value="COLLAPSIN RESPONSE MEDIATOR PROTEIN"/>
    <property type="match status" value="1"/>
</dbReference>
<proteinExistence type="predicted"/>
<dbReference type="PROSITE" id="PS51257">
    <property type="entry name" value="PROKAR_LIPOPROTEIN"/>
    <property type="match status" value="1"/>
</dbReference>
<gene>
    <name evidence="3" type="ORF">V0U79_00555</name>
</gene>
<dbReference type="InterPro" id="IPR011059">
    <property type="entry name" value="Metal-dep_hydrolase_composite"/>
</dbReference>
<dbReference type="EMBL" id="JAZDRP010000001">
    <property type="protein sequence ID" value="MEE2524842.1"/>
    <property type="molecule type" value="Genomic_DNA"/>
</dbReference>
<evidence type="ECO:0000259" key="2">
    <source>
        <dbReference type="Pfam" id="PF01979"/>
    </source>
</evidence>
<dbReference type="InterPro" id="IPR006680">
    <property type="entry name" value="Amidohydro-rel"/>
</dbReference>
<comment type="cofactor">
    <cofactor evidence="1">
        <name>Zn(2+)</name>
        <dbReference type="ChEBI" id="CHEBI:29105"/>
    </cofactor>
</comment>
<dbReference type="CDD" id="cd01309">
    <property type="entry name" value="Met_dep_hydrolase_C"/>
    <property type="match status" value="1"/>
</dbReference>
<dbReference type="Gene3D" id="2.30.40.10">
    <property type="entry name" value="Urease, subunit C, domain 1"/>
    <property type="match status" value="1"/>
</dbReference>
<dbReference type="RefSeq" id="WP_330197510.1">
    <property type="nucleotide sequence ID" value="NZ_JAZDRP010000001.1"/>
</dbReference>
<dbReference type="InterPro" id="IPR032466">
    <property type="entry name" value="Metal_Hydrolase"/>
</dbReference>
<evidence type="ECO:0000313" key="4">
    <source>
        <dbReference type="Proteomes" id="UP001354971"/>
    </source>
</evidence>
<protein>
    <submittedName>
        <fullName evidence="3">Amidohydrolase</fullName>
    </submittedName>
</protein>
<dbReference type="Gene3D" id="3.20.20.140">
    <property type="entry name" value="Metal-dependent hydrolases"/>
    <property type="match status" value="1"/>
</dbReference>
<evidence type="ECO:0000313" key="3">
    <source>
        <dbReference type="EMBL" id="MEE2524842.1"/>
    </source>
</evidence>
<reference evidence="3 4" key="1">
    <citation type="submission" date="2024-01" db="EMBL/GenBank/DDBJ databases">
        <title>Hyphobacterium bacterium isolated from marine sediment.</title>
        <authorList>
            <person name="Zhao S."/>
        </authorList>
    </citation>
    <scope>NUCLEOTIDE SEQUENCE [LARGE SCALE GENOMIC DNA]</scope>
    <source>
        <strain evidence="4">HN65</strain>
    </source>
</reference>
<dbReference type="SUPFAM" id="SSF51556">
    <property type="entry name" value="Metallo-dependent hydrolases"/>
    <property type="match status" value="1"/>
</dbReference>
<dbReference type="PANTHER" id="PTHR11647">
    <property type="entry name" value="HYDRANTOINASE/DIHYDROPYRIMIDINASE FAMILY MEMBER"/>
    <property type="match status" value="1"/>
</dbReference>
<organism evidence="3 4">
    <name type="scientific">Hyphobacterium lacteum</name>
    <dbReference type="NCBI Taxonomy" id="3116575"/>
    <lineage>
        <taxon>Bacteria</taxon>
        <taxon>Pseudomonadati</taxon>
        <taxon>Pseudomonadota</taxon>
        <taxon>Alphaproteobacteria</taxon>
        <taxon>Maricaulales</taxon>
        <taxon>Maricaulaceae</taxon>
        <taxon>Hyphobacterium</taxon>
    </lineage>
</organism>
<dbReference type="Pfam" id="PF01979">
    <property type="entry name" value="Amidohydro_1"/>
    <property type="match status" value="1"/>
</dbReference>
<dbReference type="Proteomes" id="UP001354971">
    <property type="component" value="Unassembled WGS sequence"/>
</dbReference>
<dbReference type="SUPFAM" id="SSF51338">
    <property type="entry name" value="Composite domain of metallo-dependent hydrolases"/>
    <property type="match status" value="1"/>
</dbReference>
<comment type="caution">
    <text evidence="3">The sequence shown here is derived from an EMBL/GenBank/DDBJ whole genome shotgun (WGS) entry which is preliminary data.</text>
</comment>
<sequence>MSLDWKSWVAGLAASALVACSGGDGSDEAADNDTGNGEAEVVRYDLDPYPSTYQPLPSETTFITGATIFDGVGGEIENGDILVVDGRIAAIGQGLEAPEGAVIVDAAGRYITPGVIDIHSHLGDYPSPGVDAHSDGNELTQPNTAEVWAEHSVWPQDPGFARALAGGVTTLHVLPGSGNLFGGRGITLRNVPSRTVQGMKFPEAPYTLKMACGENPSRVYGNRGTSPATDMGNMAGYRAAWIRASDYRDSWNDYWEDPENNSAPTRDLELDTLMGVLEGQILVQMHCYRADQMAQVIDMSREFGYQVTTFHHAVEAYKIPDLLQEADICAAVWADWGGFKMEAYDTIRENLPLVHANGGCAMIHSDDALGIQRLNQEVAKALADGRRMGLDISDAEAVAWFTSNPARGLGILDETGSLEVGKRADIVIWSAHPFSTYAQADNVYIDGALLFDRENGLQPVSDFDLGQIGEGDD</sequence>
<feature type="domain" description="Amidohydrolase-related" evidence="2">
    <location>
        <begin position="110"/>
        <end position="445"/>
    </location>
</feature>
<dbReference type="InterPro" id="IPR050378">
    <property type="entry name" value="Metallo-dep_Hydrolases_sf"/>
</dbReference>
<accession>A0ABU7LLP2</accession>
<evidence type="ECO:0000256" key="1">
    <source>
        <dbReference type="ARBA" id="ARBA00001947"/>
    </source>
</evidence>
<name>A0ABU7LLP2_9PROT</name>